<evidence type="ECO:0000256" key="1">
    <source>
        <dbReference type="SAM" id="Phobius"/>
    </source>
</evidence>
<name>A0AAD9UMW2_9APIC</name>
<keyword evidence="1" id="KW-1133">Transmembrane helix</keyword>
<dbReference type="Proteomes" id="UP001214638">
    <property type="component" value="Unassembled WGS sequence"/>
</dbReference>
<evidence type="ECO:0000313" key="2">
    <source>
        <dbReference type="EMBL" id="KAK2195324.1"/>
    </source>
</evidence>
<reference evidence="2" key="1">
    <citation type="journal article" date="2023" name="Nat. Microbiol.">
        <title>Babesia duncani multi-omics identifies virulence factors and drug targets.</title>
        <authorList>
            <person name="Singh P."/>
            <person name="Lonardi S."/>
            <person name="Liang Q."/>
            <person name="Vydyam P."/>
            <person name="Khabirova E."/>
            <person name="Fang T."/>
            <person name="Gihaz S."/>
            <person name="Thekkiniath J."/>
            <person name="Munshi M."/>
            <person name="Abel S."/>
            <person name="Ciampossin L."/>
            <person name="Batugedara G."/>
            <person name="Gupta M."/>
            <person name="Lu X.M."/>
            <person name="Lenz T."/>
            <person name="Chakravarty S."/>
            <person name="Cornillot E."/>
            <person name="Hu Y."/>
            <person name="Ma W."/>
            <person name="Gonzalez L.M."/>
            <person name="Sanchez S."/>
            <person name="Estrada K."/>
            <person name="Sanchez-Flores A."/>
            <person name="Montero E."/>
            <person name="Harb O.S."/>
            <person name="Le Roch K.G."/>
            <person name="Mamoun C.B."/>
        </authorList>
    </citation>
    <scope>NUCLEOTIDE SEQUENCE</scope>
    <source>
        <strain evidence="2">WA1</strain>
    </source>
</reference>
<dbReference type="GeneID" id="94337296"/>
<dbReference type="AlphaFoldDB" id="A0AAD9UMW2"/>
<feature type="transmembrane region" description="Helical" evidence="1">
    <location>
        <begin position="31"/>
        <end position="51"/>
    </location>
</feature>
<organism evidence="2 3">
    <name type="scientific">Babesia duncani</name>
    <dbReference type="NCBI Taxonomy" id="323732"/>
    <lineage>
        <taxon>Eukaryota</taxon>
        <taxon>Sar</taxon>
        <taxon>Alveolata</taxon>
        <taxon>Apicomplexa</taxon>
        <taxon>Aconoidasida</taxon>
        <taxon>Piroplasmida</taxon>
        <taxon>Babesiidae</taxon>
        <taxon>Babesia</taxon>
    </lineage>
</organism>
<dbReference type="RefSeq" id="XP_067802167.1">
    <property type="nucleotide sequence ID" value="XM_067948016.1"/>
</dbReference>
<proteinExistence type="predicted"/>
<dbReference type="EMBL" id="JALLKP010000004">
    <property type="protein sequence ID" value="KAK2195324.1"/>
    <property type="molecule type" value="Genomic_DNA"/>
</dbReference>
<gene>
    <name evidence="2" type="ORF">BdWA1_002999</name>
</gene>
<feature type="transmembrane region" description="Helical" evidence="1">
    <location>
        <begin position="7"/>
        <end position="25"/>
    </location>
</feature>
<evidence type="ECO:0000313" key="3">
    <source>
        <dbReference type="Proteomes" id="UP001214638"/>
    </source>
</evidence>
<sequence>MAYLSTRTKWISITIAILLLLFFSASHPWNLFWGTVIGLSLFLVIVDVLLLSNNSLELDPFYSNYESRRDLDVKYD</sequence>
<accession>A0AAD9UMW2</accession>
<dbReference type="KEGG" id="bdw:94337296"/>
<keyword evidence="1" id="KW-0472">Membrane</keyword>
<protein>
    <submittedName>
        <fullName evidence="2">Uncharacterized protein</fullName>
    </submittedName>
</protein>
<comment type="caution">
    <text evidence="2">The sequence shown here is derived from an EMBL/GenBank/DDBJ whole genome shotgun (WGS) entry which is preliminary data.</text>
</comment>
<keyword evidence="3" id="KW-1185">Reference proteome</keyword>
<keyword evidence="1" id="KW-0812">Transmembrane</keyword>